<dbReference type="PANTHER" id="PTHR47634">
    <property type="entry name" value="PROTEIN KINASE DOMAIN-CONTAINING PROTEIN-RELATED"/>
    <property type="match status" value="1"/>
</dbReference>
<dbReference type="SMART" id="SM00220">
    <property type="entry name" value="S_TKc"/>
    <property type="match status" value="1"/>
</dbReference>
<keyword evidence="3" id="KW-0808">Transferase</keyword>
<dbReference type="InterPro" id="IPR011009">
    <property type="entry name" value="Kinase-like_dom_sf"/>
</dbReference>
<dbReference type="AlphaFoldDB" id="A0A0C3GIJ1"/>
<feature type="domain" description="Protein kinase" evidence="10">
    <location>
        <begin position="24"/>
        <end position="151"/>
    </location>
</feature>
<gene>
    <name evidence="11" type="ORF">PILCRDRAFT_39243</name>
</gene>
<comment type="catalytic activity">
    <reaction evidence="7">
        <text>L-threonyl-[protein] + ATP = O-phospho-L-threonyl-[protein] + ADP + H(+)</text>
        <dbReference type="Rhea" id="RHEA:46608"/>
        <dbReference type="Rhea" id="RHEA-COMP:11060"/>
        <dbReference type="Rhea" id="RHEA-COMP:11605"/>
        <dbReference type="ChEBI" id="CHEBI:15378"/>
        <dbReference type="ChEBI" id="CHEBI:30013"/>
        <dbReference type="ChEBI" id="CHEBI:30616"/>
        <dbReference type="ChEBI" id="CHEBI:61977"/>
        <dbReference type="ChEBI" id="CHEBI:456216"/>
        <dbReference type="EC" id="2.7.11.1"/>
    </reaction>
</comment>
<protein>
    <recommendedName>
        <fullName evidence="1">non-specific serine/threonine protein kinase</fullName>
        <ecNumber evidence="1">2.7.11.1</ecNumber>
    </recommendedName>
</protein>
<reference evidence="11 12" key="1">
    <citation type="submission" date="2014-04" db="EMBL/GenBank/DDBJ databases">
        <authorList>
            <consortium name="DOE Joint Genome Institute"/>
            <person name="Kuo A."/>
            <person name="Tarkka M."/>
            <person name="Buscot F."/>
            <person name="Kohler A."/>
            <person name="Nagy L.G."/>
            <person name="Floudas D."/>
            <person name="Copeland A."/>
            <person name="Barry K.W."/>
            <person name="Cichocki N."/>
            <person name="Veneault-Fourrey C."/>
            <person name="LaButti K."/>
            <person name="Lindquist E.A."/>
            <person name="Lipzen A."/>
            <person name="Lundell T."/>
            <person name="Morin E."/>
            <person name="Murat C."/>
            <person name="Sun H."/>
            <person name="Tunlid A."/>
            <person name="Henrissat B."/>
            <person name="Grigoriev I.V."/>
            <person name="Hibbett D.S."/>
            <person name="Martin F."/>
            <person name="Nordberg H.P."/>
            <person name="Cantor M.N."/>
            <person name="Hua S.X."/>
        </authorList>
    </citation>
    <scope>NUCLEOTIDE SEQUENCE [LARGE SCALE GENOMIC DNA]</scope>
    <source>
        <strain evidence="11 12">F 1598</strain>
    </source>
</reference>
<dbReference type="SUPFAM" id="SSF56112">
    <property type="entry name" value="Protein kinase-like (PK-like)"/>
    <property type="match status" value="1"/>
</dbReference>
<keyword evidence="6 9" id="KW-0067">ATP-binding</keyword>
<dbReference type="Gene3D" id="1.10.510.10">
    <property type="entry name" value="Transferase(Phosphotransferase) domain 1"/>
    <property type="match status" value="1"/>
</dbReference>
<evidence type="ECO:0000256" key="7">
    <source>
        <dbReference type="ARBA" id="ARBA00047899"/>
    </source>
</evidence>
<dbReference type="GO" id="GO:0005634">
    <property type="term" value="C:nucleus"/>
    <property type="evidence" value="ECO:0007669"/>
    <property type="project" value="TreeGrafter"/>
</dbReference>
<evidence type="ECO:0000313" key="12">
    <source>
        <dbReference type="Proteomes" id="UP000054166"/>
    </source>
</evidence>
<keyword evidence="4 9" id="KW-0547">Nucleotide-binding</keyword>
<dbReference type="HOGENOM" id="CLU_000288_81_7_1"/>
<dbReference type="PROSITE" id="PS50011">
    <property type="entry name" value="PROTEIN_KINASE_DOM"/>
    <property type="match status" value="1"/>
</dbReference>
<dbReference type="InterPro" id="IPR017441">
    <property type="entry name" value="Protein_kinase_ATP_BS"/>
</dbReference>
<dbReference type="GO" id="GO:0050684">
    <property type="term" value="P:regulation of mRNA processing"/>
    <property type="evidence" value="ECO:0007669"/>
    <property type="project" value="TreeGrafter"/>
</dbReference>
<evidence type="ECO:0000256" key="9">
    <source>
        <dbReference type="PROSITE-ProRule" id="PRU10141"/>
    </source>
</evidence>
<feature type="non-terminal residue" evidence="11">
    <location>
        <position position="151"/>
    </location>
</feature>
<evidence type="ECO:0000256" key="2">
    <source>
        <dbReference type="ARBA" id="ARBA00022527"/>
    </source>
</evidence>
<dbReference type="EC" id="2.7.11.1" evidence="1"/>
<comment type="catalytic activity">
    <reaction evidence="8">
        <text>L-seryl-[protein] + ATP = O-phospho-L-seryl-[protein] + ADP + H(+)</text>
        <dbReference type="Rhea" id="RHEA:17989"/>
        <dbReference type="Rhea" id="RHEA-COMP:9863"/>
        <dbReference type="Rhea" id="RHEA-COMP:11604"/>
        <dbReference type="ChEBI" id="CHEBI:15378"/>
        <dbReference type="ChEBI" id="CHEBI:29999"/>
        <dbReference type="ChEBI" id="CHEBI:30616"/>
        <dbReference type="ChEBI" id="CHEBI:83421"/>
        <dbReference type="ChEBI" id="CHEBI:456216"/>
        <dbReference type="EC" id="2.7.11.1"/>
    </reaction>
</comment>
<evidence type="ECO:0000256" key="1">
    <source>
        <dbReference type="ARBA" id="ARBA00012513"/>
    </source>
</evidence>
<feature type="non-terminal residue" evidence="11">
    <location>
        <position position="1"/>
    </location>
</feature>
<dbReference type="GO" id="GO:0004674">
    <property type="term" value="F:protein serine/threonine kinase activity"/>
    <property type="evidence" value="ECO:0007669"/>
    <property type="project" value="UniProtKB-KW"/>
</dbReference>
<organism evidence="11 12">
    <name type="scientific">Piloderma croceum (strain F 1598)</name>
    <dbReference type="NCBI Taxonomy" id="765440"/>
    <lineage>
        <taxon>Eukaryota</taxon>
        <taxon>Fungi</taxon>
        <taxon>Dikarya</taxon>
        <taxon>Basidiomycota</taxon>
        <taxon>Agaricomycotina</taxon>
        <taxon>Agaricomycetes</taxon>
        <taxon>Agaricomycetidae</taxon>
        <taxon>Atheliales</taxon>
        <taxon>Atheliaceae</taxon>
        <taxon>Piloderma</taxon>
    </lineage>
</organism>
<keyword evidence="12" id="KW-1185">Reference proteome</keyword>
<evidence type="ECO:0000256" key="4">
    <source>
        <dbReference type="ARBA" id="ARBA00022741"/>
    </source>
</evidence>
<dbReference type="GO" id="GO:0000245">
    <property type="term" value="P:spliceosomal complex assembly"/>
    <property type="evidence" value="ECO:0007669"/>
    <property type="project" value="TreeGrafter"/>
</dbReference>
<dbReference type="EMBL" id="KN832971">
    <property type="protein sequence ID" value="KIM91449.1"/>
    <property type="molecule type" value="Genomic_DNA"/>
</dbReference>
<dbReference type="InParanoid" id="A0A0C3GIJ1"/>
<feature type="binding site" evidence="9">
    <location>
        <position position="53"/>
    </location>
    <ligand>
        <name>ATP</name>
        <dbReference type="ChEBI" id="CHEBI:30616"/>
    </ligand>
</feature>
<evidence type="ECO:0000256" key="3">
    <source>
        <dbReference type="ARBA" id="ARBA00022679"/>
    </source>
</evidence>
<name>A0A0C3GIJ1_PILCF</name>
<dbReference type="STRING" id="765440.A0A0C3GIJ1"/>
<dbReference type="Proteomes" id="UP000054166">
    <property type="component" value="Unassembled WGS sequence"/>
</dbReference>
<proteinExistence type="predicted"/>
<evidence type="ECO:0000256" key="6">
    <source>
        <dbReference type="ARBA" id="ARBA00022840"/>
    </source>
</evidence>
<dbReference type="InterPro" id="IPR051334">
    <property type="entry name" value="SRPK"/>
</dbReference>
<evidence type="ECO:0000256" key="5">
    <source>
        <dbReference type="ARBA" id="ARBA00022777"/>
    </source>
</evidence>
<dbReference type="Pfam" id="PF00069">
    <property type="entry name" value="Pkinase"/>
    <property type="match status" value="1"/>
</dbReference>
<sequence length="151" mass="17200">EPLKDYTPGGYHPVGLGDVFQDRYKIVRKLGWGGYSTVWLAHDQSSNLHIAVKILTGTYFGLHLIAYHNRCHRGHSRVVQLLDNFYHSGPHGSHLCIVSEVLGESVQWLSTKYERNILPIPIIKQITRQVLWGLDHLHSCNIIHTGMTLLK</sequence>
<evidence type="ECO:0000256" key="8">
    <source>
        <dbReference type="ARBA" id="ARBA00048679"/>
    </source>
</evidence>
<keyword evidence="5" id="KW-0418">Kinase</keyword>
<keyword evidence="2" id="KW-0723">Serine/threonine-protein kinase</keyword>
<dbReference type="PROSITE" id="PS00107">
    <property type="entry name" value="PROTEIN_KINASE_ATP"/>
    <property type="match status" value="1"/>
</dbReference>
<dbReference type="Gene3D" id="3.30.200.20">
    <property type="entry name" value="Phosphorylase Kinase, domain 1"/>
    <property type="match status" value="1"/>
</dbReference>
<dbReference type="GO" id="GO:0005737">
    <property type="term" value="C:cytoplasm"/>
    <property type="evidence" value="ECO:0007669"/>
    <property type="project" value="TreeGrafter"/>
</dbReference>
<dbReference type="PANTHER" id="PTHR47634:SF9">
    <property type="entry name" value="PROTEIN KINASE DOMAIN-CONTAINING PROTEIN-RELATED"/>
    <property type="match status" value="1"/>
</dbReference>
<dbReference type="OrthoDB" id="5979581at2759"/>
<reference evidence="12" key="2">
    <citation type="submission" date="2015-01" db="EMBL/GenBank/DDBJ databases">
        <title>Evolutionary Origins and Diversification of the Mycorrhizal Mutualists.</title>
        <authorList>
            <consortium name="DOE Joint Genome Institute"/>
            <consortium name="Mycorrhizal Genomics Consortium"/>
            <person name="Kohler A."/>
            <person name="Kuo A."/>
            <person name="Nagy L.G."/>
            <person name="Floudas D."/>
            <person name="Copeland A."/>
            <person name="Barry K.W."/>
            <person name="Cichocki N."/>
            <person name="Veneault-Fourrey C."/>
            <person name="LaButti K."/>
            <person name="Lindquist E.A."/>
            <person name="Lipzen A."/>
            <person name="Lundell T."/>
            <person name="Morin E."/>
            <person name="Murat C."/>
            <person name="Riley R."/>
            <person name="Ohm R."/>
            <person name="Sun H."/>
            <person name="Tunlid A."/>
            <person name="Henrissat B."/>
            <person name="Grigoriev I.V."/>
            <person name="Hibbett D.S."/>
            <person name="Martin F."/>
        </authorList>
    </citation>
    <scope>NUCLEOTIDE SEQUENCE [LARGE SCALE GENOMIC DNA]</scope>
    <source>
        <strain evidence="12">F 1598</strain>
    </source>
</reference>
<accession>A0A0C3GIJ1</accession>
<dbReference type="GO" id="GO:0005524">
    <property type="term" value="F:ATP binding"/>
    <property type="evidence" value="ECO:0007669"/>
    <property type="project" value="UniProtKB-UniRule"/>
</dbReference>
<evidence type="ECO:0000259" key="10">
    <source>
        <dbReference type="PROSITE" id="PS50011"/>
    </source>
</evidence>
<evidence type="ECO:0000313" key="11">
    <source>
        <dbReference type="EMBL" id="KIM91449.1"/>
    </source>
</evidence>
<dbReference type="InterPro" id="IPR000719">
    <property type="entry name" value="Prot_kinase_dom"/>
</dbReference>